<dbReference type="SMART" id="SM00471">
    <property type="entry name" value="HDc"/>
    <property type="match status" value="1"/>
</dbReference>
<reference evidence="2" key="1">
    <citation type="submission" date="2023-02" db="EMBL/GenBank/DDBJ databases">
        <title>Description of Herbaspirillum huttiense subsp. nephrolepsisexaltata and Herbaspirillum huttiense subsp. lycopersicon.</title>
        <authorList>
            <person name="Poudel M."/>
            <person name="Sharma A."/>
            <person name="Goss E."/>
            <person name="Tapia J.H."/>
            <person name="Harmon C.M."/>
            <person name="Jones J.B."/>
        </authorList>
    </citation>
    <scope>NUCLEOTIDE SEQUENCE</scope>
    <source>
        <strain evidence="2">NC40101</strain>
    </source>
</reference>
<organism evidence="2">
    <name type="scientific">Herbaspirillum huttiense subsp. nephrolepidis</name>
    <dbReference type="NCBI Taxonomy" id="3075126"/>
    <lineage>
        <taxon>Bacteria</taxon>
        <taxon>Pseudomonadati</taxon>
        <taxon>Pseudomonadota</taxon>
        <taxon>Betaproteobacteria</taxon>
        <taxon>Burkholderiales</taxon>
        <taxon>Oxalobacteraceae</taxon>
        <taxon>Herbaspirillum</taxon>
    </lineage>
</organism>
<keyword evidence="2" id="KW-0378">Hydrolase</keyword>
<dbReference type="InterPro" id="IPR052020">
    <property type="entry name" value="Cyclic_di-GMP/3'3'-cGAMP_PDE"/>
</dbReference>
<dbReference type="RefSeq" id="WP_310836092.1">
    <property type="nucleotide sequence ID" value="NZ_JAVLSM010000002.1"/>
</dbReference>
<comment type="caution">
    <text evidence="2">The sequence shown here is derived from an EMBL/GenBank/DDBJ whole genome shotgun (WGS) entry which is preliminary data.</text>
</comment>
<dbReference type="GO" id="GO:0008081">
    <property type="term" value="F:phosphoric diester hydrolase activity"/>
    <property type="evidence" value="ECO:0007669"/>
    <property type="project" value="UniProtKB-ARBA"/>
</dbReference>
<proteinExistence type="predicted"/>
<gene>
    <name evidence="2" type="ORF">RJN63_20285</name>
</gene>
<dbReference type="PANTHER" id="PTHR45228:SF1">
    <property type="entry name" value="CYCLIC DI-GMP PHOSPHODIESTERASE TM_0186"/>
    <property type="match status" value="1"/>
</dbReference>
<dbReference type="SUPFAM" id="SSF109604">
    <property type="entry name" value="HD-domain/PDEase-like"/>
    <property type="match status" value="1"/>
</dbReference>
<protein>
    <submittedName>
        <fullName evidence="2">HD-GYP domain-containing protein</fullName>
        <ecNumber evidence="2">3.1.4.-</ecNumber>
    </submittedName>
</protein>
<evidence type="ECO:0000259" key="1">
    <source>
        <dbReference type="PROSITE" id="PS51832"/>
    </source>
</evidence>
<dbReference type="Gene3D" id="1.10.3210.10">
    <property type="entry name" value="Hypothetical protein af1432"/>
    <property type="match status" value="1"/>
</dbReference>
<dbReference type="PANTHER" id="PTHR45228">
    <property type="entry name" value="CYCLIC DI-GMP PHOSPHODIESTERASE TM_0186-RELATED"/>
    <property type="match status" value="1"/>
</dbReference>
<feature type="domain" description="HD-GYP" evidence="1">
    <location>
        <begin position="21"/>
        <end position="216"/>
    </location>
</feature>
<dbReference type="InterPro" id="IPR037522">
    <property type="entry name" value="HD_GYP_dom"/>
</dbReference>
<dbReference type="EMBL" id="JAVRAA010000012">
    <property type="protein sequence ID" value="MDT0339186.1"/>
    <property type="molecule type" value="Genomic_DNA"/>
</dbReference>
<sequence length="295" mass="31916">MNLLSLWQRATRNKAARQAAHDEQLLMSLFLLAWAVEARDPYTGGHLWRVARLSRLLAHSAGLPAEQVARITIGAFLHDLGKIGIPDAVLGKKSRLDEAEYAVIRTHPEIGHRMLAGHPLAALAEEAVLLHHETPDGRGYPFGRRGEDIPLAARIVGICDAFDAMTSTRPYRSGMPIARAMEIIKGELGKQFDAELGRRFISLQADAELAHIVGHSDEGIPLQRCLSCGPIIVRPREAVAGDTLYCPACHSEYTIAPNEQGLLASGKQDTARALAVAPDSGLISRLVGESRAALA</sequence>
<dbReference type="EC" id="3.1.4.-" evidence="2"/>
<dbReference type="PROSITE" id="PS51832">
    <property type="entry name" value="HD_GYP"/>
    <property type="match status" value="1"/>
</dbReference>
<accession>A0AAE4KA00</accession>
<dbReference type="Pfam" id="PF13487">
    <property type="entry name" value="HD_5"/>
    <property type="match status" value="1"/>
</dbReference>
<dbReference type="InterPro" id="IPR003607">
    <property type="entry name" value="HD/PDEase_dom"/>
</dbReference>
<name>A0AAE4KA00_9BURK</name>
<dbReference type="AlphaFoldDB" id="A0AAE4KA00"/>
<dbReference type="CDD" id="cd00077">
    <property type="entry name" value="HDc"/>
    <property type="match status" value="1"/>
</dbReference>
<evidence type="ECO:0000313" key="2">
    <source>
        <dbReference type="EMBL" id="MDT0339186.1"/>
    </source>
</evidence>